<dbReference type="AlphaFoldDB" id="A0A232EY77"/>
<keyword evidence="3" id="KW-1185">Reference proteome</keyword>
<comment type="caution">
    <text evidence="2">The sequence shown here is derived from an EMBL/GenBank/DDBJ whole genome shotgun (WGS) entry which is preliminary data.</text>
</comment>
<dbReference type="Pfam" id="PF15396">
    <property type="entry name" value="FAM60A"/>
    <property type="match status" value="1"/>
</dbReference>
<sequence>MVFILLCYRKRRKVAKAKMFSFHKPKVYRSSTGCCICKAKSSSSRFTDSKKYEEDFVKCFQLEERRTGEICNACVLLVKRWKKLPAESDRNWRHVVDARAGPGIKSLTKFKAKNKKKAATKEEPEKFEKILKKKKHVCLKNDRDREQSPAMSDGLTGIGIPDFQINRAKTCNKQSICVFAEEYLPGTGSKGSSRAGSPADSDDIAVGEKRLDIDQEQEDISNFIDLTYFKRKNVCCGVIFVGMMGEVLIEPSLFKPCIGCLARQQRQRAAAAAATMAGASPAHSSASASPCHSLASTSPAHSVESGTEGSVVSGKGKGFCDSSSDSGYDDSNQGIAGESKKHHQQQPPKPPTAQTLDVSAKPIKPVSKVQALESDKIMPVSTSVRLKENSIGGTKVPIKLLCKPVALVSSAKLSLSGGTPLAVDAALTVPTAVDFSLRSASQRQSLAN</sequence>
<accession>A0A232EY77</accession>
<feature type="region of interest" description="Disordered" evidence="1">
    <location>
        <begin position="281"/>
        <end position="360"/>
    </location>
</feature>
<dbReference type="PANTHER" id="PTHR13422:SF12">
    <property type="entry name" value="SIN3-HDAC COMPLEX-ASSOCIATED FACTOR"/>
    <property type="match status" value="1"/>
</dbReference>
<dbReference type="GO" id="GO:0030336">
    <property type="term" value="P:negative regulation of cell migration"/>
    <property type="evidence" value="ECO:0007669"/>
    <property type="project" value="TreeGrafter"/>
</dbReference>
<dbReference type="GO" id="GO:0070822">
    <property type="term" value="C:Sin3-type complex"/>
    <property type="evidence" value="ECO:0007669"/>
    <property type="project" value="TreeGrafter"/>
</dbReference>
<evidence type="ECO:0000313" key="3">
    <source>
        <dbReference type="Proteomes" id="UP000215335"/>
    </source>
</evidence>
<dbReference type="InterPro" id="IPR026065">
    <property type="entry name" value="FAM60A"/>
</dbReference>
<name>A0A232EY77_9HYME</name>
<dbReference type="Proteomes" id="UP000215335">
    <property type="component" value="Unassembled WGS sequence"/>
</dbReference>
<organism evidence="2 3">
    <name type="scientific">Trichomalopsis sarcophagae</name>
    <dbReference type="NCBI Taxonomy" id="543379"/>
    <lineage>
        <taxon>Eukaryota</taxon>
        <taxon>Metazoa</taxon>
        <taxon>Ecdysozoa</taxon>
        <taxon>Arthropoda</taxon>
        <taxon>Hexapoda</taxon>
        <taxon>Insecta</taxon>
        <taxon>Pterygota</taxon>
        <taxon>Neoptera</taxon>
        <taxon>Endopterygota</taxon>
        <taxon>Hymenoptera</taxon>
        <taxon>Apocrita</taxon>
        <taxon>Proctotrupomorpha</taxon>
        <taxon>Chalcidoidea</taxon>
        <taxon>Pteromalidae</taxon>
        <taxon>Pteromalinae</taxon>
        <taxon>Trichomalopsis</taxon>
    </lineage>
</organism>
<dbReference type="EMBL" id="NNAY01001635">
    <property type="protein sequence ID" value="OXU23362.1"/>
    <property type="molecule type" value="Genomic_DNA"/>
</dbReference>
<evidence type="ECO:0000256" key="1">
    <source>
        <dbReference type="SAM" id="MobiDB-lite"/>
    </source>
</evidence>
<dbReference type="OrthoDB" id="10023333at2759"/>
<gene>
    <name evidence="2" type="ORF">TSAR_009549</name>
</gene>
<evidence type="ECO:0000313" key="2">
    <source>
        <dbReference type="EMBL" id="OXU23362.1"/>
    </source>
</evidence>
<feature type="compositionally biased region" description="Low complexity" evidence="1">
    <location>
        <begin position="321"/>
        <end position="331"/>
    </location>
</feature>
<protein>
    <recommendedName>
        <fullName evidence="4">Protein FAM60A</fullName>
    </recommendedName>
</protein>
<dbReference type="PANTHER" id="PTHR13422">
    <property type="entry name" value="SIN3-HDAC COMPLEX-ASSOCIATED FACTOR"/>
    <property type="match status" value="1"/>
</dbReference>
<evidence type="ECO:0008006" key="4">
    <source>
        <dbReference type="Google" id="ProtNLM"/>
    </source>
</evidence>
<feature type="compositionally biased region" description="Low complexity" evidence="1">
    <location>
        <begin position="281"/>
        <end position="314"/>
    </location>
</feature>
<proteinExistence type="predicted"/>
<reference evidence="2 3" key="1">
    <citation type="journal article" date="2017" name="Curr. Biol.">
        <title>The Evolution of Venom by Co-option of Single-Copy Genes.</title>
        <authorList>
            <person name="Martinson E.O."/>
            <person name="Mrinalini"/>
            <person name="Kelkar Y.D."/>
            <person name="Chang C.H."/>
            <person name="Werren J.H."/>
        </authorList>
    </citation>
    <scope>NUCLEOTIDE SEQUENCE [LARGE SCALE GENOMIC DNA]</scope>
    <source>
        <strain evidence="2 3">Alberta</strain>
        <tissue evidence="2">Whole body</tissue>
    </source>
</reference>
<dbReference type="STRING" id="543379.A0A232EY77"/>